<evidence type="ECO:0000313" key="1">
    <source>
        <dbReference type="EMBL" id="AFE79228.1"/>
    </source>
</evidence>
<sequence>MSGPRAGF</sequence>
<keyword evidence="1" id="KW-0418">Kinase</keyword>
<name>H9FX69_MACMU</name>
<reference evidence="1" key="1">
    <citation type="journal article" date="2014" name="Biol. Direct">
        <title>A new rhesus macaque assembly and annotation for next-generation sequencing analyses.</title>
        <authorList>
            <person name="Zimin A.V."/>
            <person name="Cornish A.S."/>
            <person name="Maudhoo M.D."/>
            <person name="Gibbs R.M."/>
            <person name="Zhang X."/>
            <person name="Pandey S."/>
            <person name="Meehan D.T."/>
            <person name="Wipfler K."/>
            <person name="Bosinger S.E."/>
            <person name="Johnson Z.P."/>
            <person name="Tharp G.K."/>
            <person name="Marcais G."/>
            <person name="Roberts M."/>
            <person name="Ferguson B."/>
            <person name="Fox H.S."/>
            <person name="Treangen T."/>
            <person name="Salzberg S.L."/>
            <person name="Yorke J.A."/>
            <person name="Norgren R.B.Jr."/>
        </authorList>
    </citation>
    <scope>NUCLEOTIDE SEQUENCE</scope>
    <source>
        <tissue evidence="1">Caudate</tissue>
    </source>
</reference>
<protein>
    <submittedName>
        <fullName evidence="1">Mitogen-activated protein kinase 11</fullName>
    </submittedName>
</protein>
<dbReference type="GO" id="GO:0016301">
    <property type="term" value="F:kinase activity"/>
    <property type="evidence" value="ECO:0007669"/>
    <property type="project" value="UniProtKB-KW"/>
</dbReference>
<keyword evidence="1" id="KW-0808">Transferase</keyword>
<proteinExistence type="evidence at transcript level"/>
<accession>H9FX69</accession>
<dbReference type="EMBL" id="JU335475">
    <property type="protein sequence ID" value="AFE79228.1"/>
    <property type="molecule type" value="mRNA"/>
</dbReference>
<organism evidence="1">
    <name type="scientific">Macaca mulatta</name>
    <name type="common">Rhesus macaque</name>
    <dbReference type="NCBI Taxonomy" id="9544"/>
    <lineage>
        <taxon>Eukaryota</taxon>
        <taxon>Metazoa</taxon>
        <taxon>Chordata</taxon>
        <taxon>Craniata</taxon>
        <taxon>Vertebrata</taxon>
        <taxon>Euteleostomi</taxon>
        <taxon>Mammalia</taxon>
        <taxon>Eutheria</taxon>
        <taxon>Euarchontoglires</taxon>
        <taxon>Primates</taxon>
        <taxon>Haplorrhini</taxon>
        <taxon>Catarrhini</taxon>
        <taxon>Cercopithecidae</taxon>
        <taxon>Cercopithecinae</taxon>
        <taxon>Macaca</taxon>
    </lineage>
</organism>
<gene>
    <name evidence="1" type="primary">MAPK11</name>
</gene>